<evidence type="ECO:0000256" key="2">
    <source>
        <dbReference type="ARBA" id="ARBA00023002"/>
    </source>
</evidence>
<dbReference type="FunFam" id="3.20.20.100:FF:000015">
    <property type="entry name" value="Oxidoreductase, aldo/keto reductase family"/>
    <property type="match status" value="1"/>
</dbReference>
<comment type="similarity">
    <text evidence="1">Belongs to the aldo/keto reductase family.</text>
</comment>
<dbReference type="HOGENOM" id="CLU_023205_0_1_1"/>
<gene>
    <name evidence="7" type="ORF">BN7_2163</name>
</gene>
<evidence type="ECO:0000256" key="1">
    <source>
        <dbReference type="ARBA" id="ARBA00007905"/>
    </source>
</evidence>
<dbReference type="EMBL" id="CAIF01000049">
    <property type="protein sequence ID" value="CCH42619.1"/>
    <property type="molecule type" value="Genomic_DNA"/>
</dbReference>
<reference evidence="7 8" key="1">
    <citation type="journal article" date="2012" name="Eukaryot. Cell">
        <title>Draft genome sequence of Wickerhamomyces ciferrii NRRL Y-1031 F-60-10.</title>
        <authorList>
            <person name="Schneider J."/>
            <person name="Andrea H."/>
            <person name="Blom J."/>
            <person name="Jaenicke S."/>
            <person name="Ruckert C."/>
            <person name="Schorsch C."/>
            <person name="Szczepanowski R."/>
            <person name="Farwick M."/>
            <person name="Goesmann A."/>
            <person name="Puhler A."/>
            <person name="Schaffer S."/>
            <person name="Tauch A."/>
            <person name="Kohler T."/>
            <person name="Brinkrolf K."/>
        </authorList>
    </citation>
    <scope>NUCLEOTIDE SEQUENCE [LARGE SCALE GENOMIC DNA]</scope>
    <source>
        <strain evidence="8">ATCC 14091 / BCRC 22168 / CBS 111 / JCM 3599 / NBRC 0793 / NRRL Y-1031 F-60-10</strain>
    </source>
</reference>
<dbReference type="PRINTS" id="PR00069">
    <property type="entry name" value="ALDKETRDTASE"/>
</dbReference>
<dbReference type="CDD" id="cd19071">
    <property type="entry name" value="AKR_AKR1-5-like"/>
    <property type="match status" value="1"/>
</dbReference>
<dbReference type="InterPro" id="IPR023210">
    <property type="entry name" value="NADP_OxRdtase_dom"/>
</dbReference>
<dbReference type="Pfam" id="PF00248">
    <property type="entry name" value="Aldo_ket_red"/>
    <property type="match status" value="1"/>
</dbReference>
<feature type="binding site" evidence="4">
    <location>
        <position position="117"/>
    </location>
    <ligand>
        <name>substrate</name>
    </ligand>
</feature>
<evidence type="ECO:0000313" key="8">
    <source>
        <dbReference type="Proteomes" id="UP000009328"/>
    </source>
</evidence>
<comment type="caution">
    <text evidence="7">The sequence shown here is derived from an EMBL/GenBank/DDBJ whole genome shotgun (WGS) entry which is preliminary data.</text>
</comment>
<feature type="site" description="Lowers pKa of active site Tyr" evidence="5">
    <location>
        <position position="82"/>
    </location>
</feature>
<dbReference type="InterPro" id="IPR018170">
    <property type="entry name" value="Aldo/ket_reductase_CS"/>
</dbReference>
<accession>K0KMM1</accession>
<feature type="domain" description="NADP-dependent oxidoreductase" evidence="6">
    <location>
        <begin position="26"/>
        <end position="267"/>
    </location>
</feature>
<feature type="active site" description="Proton donor" evidence="3">
    <location>
        <position position="51"/>
    </location>
</feature>
<sequence>MSVPSTYTLKSGYKIPSIAIGVFKTPVDEATAIVHKALQVGYRHIDSAQIYKNEKQSIDGIAKWIKENPENNKREDVFFTTKIFNDDQGYELAKAAIERSLENIKDISSYIDLVLIHSPRTDKDRRLGTWKALQEYAKAGKIHTIGVSNFGARHLDELYAWEGFEIPPSINQVELHPWLLRENLVKYSNEKGIVLEAYAPLVRGQKFDDPKLNELSKKYGKTPAQILIRWSLQKGFVTLPKTANLDRLASNLDVFNFELSQEDVDYLSDPESHYISSLLSKDDPTEFEG</sequence>
<evidence type="ECO:0000259" key="6">
    <source>
        <dbReference type="Pfam" id="PF00248"/>
    </source>
</evidence>
<keyword evidence="8" id="KW-1185">Reference proteome</keyword>
<evidence type="ECO:0000256" key="5">
    <source>
        <dbReference type="PIRSR" id="PIRSR000097-3"/>
    </source>
</evidence>
<dbReference type="GO" id="GO:0016616">
    <property type="term" value="F:oxidoreductase activity, acting on the CH-OH group of donors, NAD or NADP as acceptor"/>
    <property type="evidence" value="ECO:0007669"/>
    <property type="project" value="UniProtKB-ARBA"/>
</dbReference>
<evidence type="ECO:0000256" key="4">
    <source>
        <dbReference type="PIRSR" id="PIRSR000097-2"/>
    </source>
</evidence>
<dbReference type="SUPFAM" id="SSF51430">
    <property type="entry name" value="NAD(P)-linked oxidoreductase"/>
    <property type="match status" value="1"/>
</dbReference>
<evidence type="ECO:0000313" key="7">
    <source>
        <dbReference type="EMBL" id="CCH42619.1"/>
    </source>
</evidence>
<organism evidence="7 8">
    <name type="scientific">Wickerhamomyces ciferrii (strain ATCC 14091 / BCRC 22168 / CBS 111 / JCM 3599 / NBRC 0793 / NRRL Y-1031 F-60-10)</name>
    <name type="common">Yeast</name>
    <name type="synonym">Pichia ciferrii</name>
    <dbReference type="NCBI Taxonomy" id="1206466"/>
    <lineage>
        <taxon>Eukaryota</taxon>
        <taxon>Fungi</taxon>
        <taxon>Dikarya</taxon>
        <taxon>Ascomycota</taxon>
        <taxon>Saccharomycotina</taxon>
        <taxon>Saccharomycetes</taxon>
        <taxon>Phaffomycetales</taxon>
        <taxon>Wickerhamomycetaceae</taxon>
        <taxon>Wickerhamomyces</taxon>
    </lineage>
</organism>
<dbReference type="AlphaFoldDB" id="K0KMM1"/>
<dbReference type="STRING" id="1206466.K0KMM1"/>
<dbReference type="InterPro" id="IPR020471">
    <property type="entry name" value="AKR"/>
</dbReference>
<evidence type="ECO:0000256" key="3">
    <source>
        <dbReference type="PIRSR" id="PIRSR000097-1"/>
    </source>
</evidence>
<dbReference type="PANTHER" id="PTHR43827">
    <property type="entry name" value="2,5-DIKETO-D-GLUCONIC ACID REDUCTASE"/>
    <property type="match status" value="1"/>
</dbReference>
<dbReference type="eggNOG" id="KOG1577">
    <property type="taxonomic scope" value="Eukaryota"/>
</dbReference>
<dbReference type="InParanoid" id="K0KMM1"/>
<proteinExistence type="inferred from homology"/>
<dbReference type="PROSITE" id="PS00063">
    <property type="entry name" value="ALDOKETO_REDUCTASE_3"/>
    <property type="match status" value="1"/>
</dbReference>
<dbReference type="InterPro" id="IPR036812">
    <property type="entry name" value="NAD(P)_OxRdtase_dom_sf"/>
</dbReference>
<keyword evidence="2 7" id="KW-0560">Oxidoreductase</keyword>
<dbReference type="Proteomes" id="UP000009328">
    <property type="component" value="Unassembled WGS sequence"/>
</dbReference>
<dbReference type="PIRSF" id="PIRSF000097">
    <property type="entry name" value="AKR"/>
    <property type="match status" value="1"/>
</dbReference>
<dbReference type="EC" id="1.1.1.-" evidence="7"/>
<dbReference type="PANTHER" id="PTHR43827:SF13">
    <property type="entry name" value="ALDO_KETO REDUCTASE FAMILY PROTEIN"/>
    <property type="match status" value="1"/>
</dbReference>
<name>K0KMM1_WICCF</name>
<dbReference type="Gene3D" id="3.20.20.100">
    <property type="entry name" value="NADP-dependent oxidoreductase domain"/>
    <property type="match status" value="1"/>
</dbReference>
<protein>
    <submittedName>
        <fullName evidence="7">Aldo-keto reductase family 1 member</fullName>
        <ecNumber evidence="7">1.1.1.-</ecNumber>
    </submittedName>
</protein>